<dbReference type="GO" id="GO:0016020">
    <property type="term" value="C:membrane"/>
    <property type="evidence" value="ECO:0007669"/>
    <property type="project" value="TreeGrafter"/>
</dbReference>
<protein>
    <submittedName>
        <fullName evidence="2">AB hydrolase-1 domain-containing protein</fullName>
    </submittedName>
</protein>
<dbReference type="PRINTS" id="PR00412">
    <property type="entry name" value="EPOXHYDRLASE"/>
</dbReference>
<dbReference type="GO" id="GO:0046464">
    <property type="term" value="P:acylglycerol catabolic process"/>
    <property type="evidence" value="ECO:0007669"/>
    <property type="project" value="TreeGrafter"/>
</dbReference>
<dbReference type="GO" id="GO:0047372">
    <property type="term" value="F:monoacylglycerol lipase activity"/>
    <property type="evidence" value="ECO:0007669"/>
    <property type="project" value="TreeGrafter"/>
</dbReference>
<dbReference type="SUPFAM" id="SSF53474">
    <property type="entry name" value="alpha/beta-Hydrolases"/>
    <property type="match status" value="1"/>
</dbReference>
<dbReference type="Pfam" id="PF00561">
    <property type="entry name" value="Abhydrolase_1"/>
    <property type="match status" value="1"/>
</dbReference>
<dbReference type="PANTHER" id="PTHR43798">
    <property type="entry name" value="MONOACYLGLYCEROL LIPASE"/>
    <property type="match status" value="1"/>
</dbReference>
<proteinExistence type="predicted"/>
<dbReference type="AlphaFoldDB" id="A0AAV9ZKS9"/>
<accession>A0AAV9ZKS9</accession>
<dbReference type="Gene3D" id="3.40.50.1820">
    <property type="entry name" value="alpha/beta hydrolase"/>
    <property type="match status" value="1"/>
</dbReference>
<feature type="domain" description="AB hydrolase-1" evidence="1">
    <location>
        <begin position="35"/>
        <end position="159"/>
    </location>
</feature>
<dbReference type="InterPro" id="IPR029058">
    <property type="entry name" value="AB_hydrolase_fold"/>
</dbReference>
<comment type="caution">
    <text evidence="2">The sequence shown here is derived from an EMBL/GenBank/DDBJ whole genome shotgun (WGS) entry which is preliminary data.</text>
</comment>
<evidence type="ECO:0000313" key="2">
    <source>
        <dbReference type="EMBL" id="KAK6984814.1"/>
    </source>
</evidence>
<sequence length="326" mass="35867">MPRIELEASSGHGSFYYNIATPTETSASEIVQAIPTIVLIHPVYTASVIFHLYYANPELRRFNLVSMDLRGHGWTSATVDDSYGSEVVADDVLEAHGASDALKIDTCHVAGIATGGSIALQMAIAAPERILSIFMMSPGPQVEPIESMQGRREIARYWIQARQPDASEADKKAADDAIYGTLQLAYSNIDIPLVRAIRDYSVQKAEENWTGKNLHWIEVLTLRFLDNQPVYTVKTLERIRCPVLLVHCTADVQTVDASLEMIEGAPHWGSVTHPDEANEMLYNFVMANCDASNLCAPPDVVESPFSNDLVPYGLLDADSDSEHSES</sequence>
<dbReference type="EMBL" id="JAWWNJ010000134">
    <property type="protein sequence ID" value="KAK6984814.1"/>
    <property type="molecule type" value="Genomic_DNA"/>
</dbReference>
<dbReference type="PANTHER" id="PTHR43798:SF33">
    <property type="entry name" value="HYDROLASE, PUTATIVE (AFU_ORTHOLOGUE AFUA_2G14860)-RELATED"/>
    <property type="match status" value="1"/>
</dbReference>
<name>A0AAV9ZKS9_9AGAR</name>
<dbReference type="PRINTS" id="PR00111">
    <property type="entry name" value="ABHYDROLASE"/>
</dbReference>
<evidence type="ECO:0000259" key="1">
    <source>
        <dbReference type="Pfam" id="PF00561"/>
    </source>
</evidence>
<dbReference type="Proteomes" id="UP001362999">
    <property type="component" value="Unassembled WGS sequence"/>
</dbReference>
<gene>
    <name evidence="2" type="ORF">R3P38DRAFT_3103010</name>
</gene>
<reference evidence="2 3" key="1">
    <citation type="journal article" date="2024" name="J Genomics">
        <title>Draft genome sequencing and assembly of Favolaschia claudopus CIRM-BRFM 2984 isolated from oak limbs.</title>
        <authorList>
            <person name="Navarro D."/>
            <person name="Drula E."/>
            <person name="Chaduli D."/>
            <person name="Cazenave R."/>
            <person name="Ahrendt S."/>
            <person name="Wang J."/>
            <person name="Lipzen A."/>
            <person name="Daum C."/>
            <person name="Barry K."/>
            <person name="Grigoriev I.V."/>
            <person name="Favel A."/>
            <person name="Rosso M.N."/>
            <person name="Martin F."/>
        </authorList>
    </citation>
    <scope>NUCLEOTIDE SEQUENCE [LARGE SCALE GENOMIC DNA]</scope>
    <source>
        <strain evidence="2 3">CIRM-BRFM 2984</strain>
    </source>
</reference>
<organism evidence="2 3">
    <name type="scientific">Favolaschia claudopus</name>
    <dbReference type="NCBI Taxonomy" id="2862362"/>
    <lineage>
        <taxon>Eukaryota</taxon>
        <taxon>Fungi</taxon>
        <taxon>Dikarya</taxon>
        <taxon>Basidiomycota</taxon>
        <taxon>Agaricomycotina</taxon>
        <taxon>Agaricomycetes</taxon>
        <taxon>Agaricomycetidae</taxon>
        <taxon>Agaricales</taxon>
        <taxon>Marasmiineae</taxon>
        <taxon>Mycenaceae</taxon>
        <taxon>Favolaschia</taxon>
    </lineage>
</organism>
<dbReference type="InterPro" id="IPR050266">
    <property type="entry name" value="AB_hydrolase_sf"/>
</dbReference>
<dbReference type="InterPro" id="IPR000073">
    <property type="entry name" value="AB_hydrolase_1"/>
</dbReference>
<keyword evidence="2" id="KW-0378">Hydrolase</keyword>
<dbReference type="InterPro" id="IPR000639">
    <property type="entry name" value="Epox_hydrolase-like"/>
</dbReference>
<keyword evidence="3" id="KW-1185">Reference proteome</keyword>
<evidence type="ECO:0000313" key="3">
    <source>
        <dbReference type="Proteomes" id="UP001362999"/>
    </source>
</evidence>